<dbReference type="PANTHER" id="PTHR37519">
    <property type="match status" value="1"/>
</dbReference>
<sequence>MQFQEFQAQAHDFLGRLFEDMAAHKIEIPSHWKIDHLCYRVPSLDRYELLKDEFAKFGRLLIENDVNGRPIATYKLNEPIVFFSGVVDVVELPAPKAGKASEEGFEHIEIVCDVPFAELEKRYGHLNLDRGGLKKEINPELEICLGRRNLKFHHQSLEEVIAMELNSTAHA</sequence>
<dbReference type="InterPro" id="IPR010393">
    <property type="entry name" value="DUF991_YecM-like"/>
</dbReference>
<organism evidence="1 2">
    <name type="scientific">Bdellovibrio bacteriovorus</name>
    <dbReference type="NCBI Taxonomy" id="959"/>
    <lineage>
        <taxon>Bacteria</taxon>
        <taxon>Pseudomonadati</taxon>
        <taxon>Bdellovibrionota</taxon>
        <taxon>Bdellovibrionia</taxon>
        <taxon>Bdellovibrionales</taxon>
        <taxon>Pseudobdellovibrionaceae</taxon>
        <taxon>Bdellovibrio</taxon>
    </lineage>
</organism>
<comment type="caution">
    <text evidence="1">The sequence shown here is derived from an EMBL/GenBank/DDBJ whole genome shotgun (WGS) entry which is preliminary data.</text>
</comment>
<dbReference type="Proteomes" id="UP000075320">
    <property type="component" value="Unassembled WGS sequence"/>
</dbReference>
<gene>
    <name evidence="1" type="ORF">AZI86_13165</name>
</gene>
<dbReference type="OrthoDB" id="5296111at2"/>
<dbReference type="AlphaFoldDB" id="A0A150WJ39"/>
<dbReference type="InterPro" id="IPR029068">
    <property type="entry name" value="Glyas_Bleomycin-R_OHBP_Dase"/>
</dbReference>
<evidence type="ECO:0000313" key="1">
    <source>
        <dbReference type="EMBL" id="KYG63769.1"/>
    </source>
</evidence>
<accession>A0A150WJ39</accession>
<reference evidence="1 2" key="1">
    <citation type="submission" date="2016-03" db="EMBL/GenBank/DDBJ databases">
        <authorList>
            <person name="Ploux O."/>
        </authorList>
    </citation>
    <scope>NUCLEOTIDE SEQUENCE [LARGE SCALE GENOMIC DNA]</scope>
    <source>
        <strain evidence="1 2">R0</strain>
    </source>
</reference>
<protein>
    <recommendedName>
        <fullName evidence="3">VOC family protein</fullName>
    </recommendedName>
</protein>
<dbReference type="Gene3D" id="3.10.180.10">
    <property type="entry name" value="2,3-Dihydroxybiphenyl 1,2-Dioxygenase, domain 1"/>
    <property type="match status" value="1"/>
</dbReference>
<dbReference type="Pfam" id="PF06185">
    <property type="entry name" value="YecM"/>
    <property type="match status" value="1"/>
</dbReference>
<dbReference type="EMBL" id="LUKE01000003">
    <property type="protein sequence ID" value="KYG63769.1"/>
    <property type="molecule type" value="Genomic_DNA"/>
</dbReference>
<keyword evidence="2" id="KW-1185">Reference proteome</keyword>
<name>A0A150WJ39_BDEBC</name>
<evidence type="ECO:0008006" key="3">
    <source>
        <dbReference type="Google" id="ProtNLM"/>
    </source>
</evidence>
<proteinExistence type="predicted"/>
<evidence type="ECO:0000313" key="2">
    <source>
        <dbReference type="Proteomes" id="UP000075320"/>
    </source>
</evidence>
<dbReference type="PANTHER" id="PTHR37519:SF1">
    <property type="entry name" value="DIHYDROXYBIPHENYL DIOXYGENASE DOMAIN-CONTAINING PROTEIN"/>
    <property type="match status" value="1"/>
</dbReference>
<dbReference type="SUPFAM" id="SSF54593">
    <property type="entry name" value="Glyoxalase/Bleomycin resistance protein/Dihydroxybiphenyl dioxygenase"/>
    <property type="match status" value="1"/>
</dbReference>
<dbReference type="RefSeq" id="WP_061835663.1">
    <property type="nucleotide sequence ID" value="NZ_LUKE01000003.1"/>
</dbReference>